<protein>
    <submittedName>
        <fullName evidence="1">Uncharacterized protein</fullName>
    </submittedName>
</protein>
<keyword evidence="2" id="KW-1185">Reference proteome</keyword>
<reference evidence="1" key="1">
    <citation type="journal article" date="2020" name="Microb. Genom.">
        <title>Genetic diversity of clinical and environmental Mucorales isolates obtained from an investigation of mucormycosis cases among solid organ transplant recipients.</title>
        <authorList>
            <person name="Nguyen M.H."/>
            <person name="Kaul D."/>
            <person name="Muto C."/>
            <person name="Cheng S.J."/>
            <person name="Richter R.A."/>
            <person name="Bruno V.M."/>
            <person name="Liu G."/>
            <person name="Beyhan S."/>
            <person name="Sundermann A.J."/>
            <person name="Mounaud S."/>
            <person name="Pasculle A.W."/>
            <person name="Nierman W.C."/>
            <person name="Driscoll E."/>
            <person name="Cumbie R."/>
            <person name="Clancy C.J."/>
            <person name="Dupont C.L."/>
        </authorList>
    </citation>
    <scope>NUCLEOTIDE SEQUENCE</scope>
    <source>
        <strain evidence="1">GL11</strain>
    </source>
</reference>
<dbReference type="AlphaFoldDB" id="A0A9P6WR66"/>
<sequence>MMPPIAPPSSGATQNSHSWLTAPLPAKNATAVERAGFTEVLVTGMLIRWIRVSERPIASGAKPAGALPWVDPMITIRNTAVSTTSHRKAAATL</sequence>
<gene>
    <name evidence="1" type="ORF">G6F64_015517</name>
</gene>
<name>A0A9P6WR66_RHIOR</name>
<dbReference type="EMBL" id="JAANQT010015267">
    <property type="protein sequence ID" value="KAG1272376.1"/>
    <property type="molecule type" value="Genomic_DNA"/>
</dbReference>
<accession>A0A9P6WR66</accession>
<evidence type="ECO:0000313" key="1">
    <source>
        <dbReference type="EMBL" id="KAG1272376.1"/>
    </source>
</evidence>
<comment type="caution">
    <text evidence="1">The sequence shown here is derived from an EMBL/GenBank/DDBJ whole genome shotgun (WGS) entry which is preliminary data.</text>
</comment>
<organism evidence="1 2">
    <name type="scientific">Rhizopus oryzae</name>
    <name type="common">Mucormycosis agent</name>
    <name type="synonym">Rhizopus arrhizus var. delemar</name>
    <dbReference type="NCBI Taxonomy" id="64495"/>
    <lineage>
        <taxon>Eukaryota</taxon>
        <taxon>Fungi</taxon>
        <taxon>Fungi incertae sedis</taxon>
        <taxon>Mucoromycota</taxon>
        <taxon>Mucoromycotina</taxon>
        <taxon>Mucoromycetes</taxon>
        <taxon>Mucorales</taxon>
        <taxon>Mucorineae</taxon>
        <taxon>Rhizopodaceae</taxon>
        <taxon>Rhizopus</taxon>
    </lineage>
</organism>
<evidence type="ECO:0000313" key="2">
    <source>
        <dbReference type="Proteomes" id="UP000716291"/>
    </source>
</evidence>
<proteinExistence type="predicted"/>
<dbReference type="Proteomes" id="UP000716291">
    <property type="component" value="Unassembled WGS sequence"/>
</dbReference>